<gene>
    <name evidence="2" type="primary">menC</name>
    <name evidence="2" type="ORF">BN996_01511</name>
</gene>
<feature type="region of interest" description="Disordered" evidence="1">
    <location>
        <begin position="63"/>
        <end position="83"/>
    </location>
</feature>
<evidence type="ECO:0000256" key="1">
    <source>
        <dbReference type="SAM" id="MobiDB-lite"/>
    </source>
</evidence>
<accession>A0A0D6JR15</accession>
<dbReference type="Gene3D" id="3.30.390.10">
    <property type="entry name" value="Enolase-like, N-terminal domain"/>
    <property type="match status" value="1"/>
</dbReference>
<dbReference type="InterPro" id="IPR036849">
    <property type="entry name" value="Enolase-like_C_sf"/>
</dbReference>
<evidence type="ECO:0000313" key="3">
    <source>
        <dbReference type="Proteomes" id="UP000198902"/>
    </source>
</evidence>
<dbReference type="InterPro" id="IPR029017">
    <property type="entry name" value="Enolase-like_N"/>
</dbReference>
<dbReference type="Proteomes" id="UP000198902">
    <property type="component" value="Unassembled WGS sequence"/>
</dbReference>
<name>A0A0D6JR15_9EURY</name>
<proteinExistence type="predicted"/>
<dbReference type="EMBL" id="CSTE01000002">
    <property type="protein sequence ID" value="CQR50035.1"/>
    <property type="molecule type" value="Genomic_DNA"/>
</dbReference>
<protein>
    <submittedName>
        <fullName evidence="2">O-succinylbenzoate synthase</fullName>
    </submittedName>
</protein>
<dbReference type="AlphaFoldDB" id="A0A0D6JR15"/>
<evidence type="ECO:0000313" key="2">
    <source>
        <dbReference type="EMBL" id="CQR50035.1"/>
    </source>
</evidence>
<dbReference type="SUPFAM" id="SSF51604">
    <property type="entry name" value="Enolase C-terminal domain-like"/>
    <property type="match status" value="1"/>
</dbReference>
<feature type="compositionally biased region" description="Acidic residues" evidence="1">
    <location>
        <begin position="63"/>
        <end position="75"/>
    </location>
</feature>
<sequence>MRFREFAVDLRTPLSTAAGDIERREGFLVAVDAAGETGVGEATPLPGWTESLADCRDALAGLAEDDATGDADPESALENGTLADAPAARHAVSLLDADLAADPAPVRDGRMRVPDGPGLGIDVGAVFP</sequence>
<reference evidence="3" key="1">
    <citation type="submission" date="2015-03" db="EMBL/GenBank/DDBJ databases">
        <authorList>
            <person name="Urmite Genomes"/>
        </authorList>
    </citation>
    <scope>NUCLEOTIDE SEQUENCE [LARGE SCALE GENOMIC DNA]</scope>
    <source>
        <strain evidence="3">Arc-Hr</strain>
    </source>
</reference>
<dbReference type="SUPFAM" id="SSF54826">
    <property type="entry name" value="Enolase N-terminal domain-like"/>
    <property type="match status" value="1"/>
</dbReference>
<organism evidence="2 3">
    <name type="scientific">Haloferax massiliensis</name>
    <dbReference type="NCBI Taxonomy" id="1476858"/>
    <lineage>
        <taxon>Archaea</taxon>
        <taxon>Methanobacteriati</taxon>
        <taxon>Methanobacteriota</taxon>
        <taxon>Stenosarchaea group</taxon>
        <taxon>Halobacteria</taxon>
        <taxon>Halobacteriales</taxon>
        <taxon>Haloferacaceae</taxon>
        <taxon>Haloferax</taxon>
    </lineage>
</organism>
<keyword evidence="3" id="KW-1185">Reference proteome</keyword>